<dbReference type="InterPro" id="IPR036271">
    <property type="entry name" value="Tet_transcr_reg_TetR-rel_C_sf"/>
</dbReference>
<dbReference type="Pfam" id="PF17939">
    <property type="entry name" value="TetR_C_30"/>
    <property type="match status" value="1"/>
</dbReference>
<evidence type="ECO:0000313" key="4">
    <source>
        <dbReference type="EMBL" id="SFK50352.1"/>
    </source>
</evidence>
<dbReference type="RefSeq" id="WP_093318978.1">
    <property type="nucleotide sequence ID" value="NZ_FOSZ01000001.1"/>
</dbReference>
<dbReference type="OrthoDB" id="2356263at2"/>
<dbReference type="PROSITE" id="PS50977">
    <property type="entry name" value="HTH_TETR_2"/>
    <property type="match status" value="1"/>
</dbReference>
<dbReference type="SUPFAM" id="SSF46689">
    <property type="entry name" value="Homeodomain-like"/>
    <property type="match status" value="1"/>
</dbReference>
<feature type="DNA-binding region" description="H-T-H motif" evidence="2">
    <location>
        <begin position="43"/>
        <end position="62"/>
    </location>
</feature>
<dbReference type="InterPro" id="IPR009057">
    <property type="entry name" value="Homeodomain-like_sf"/>
</dbReference>
<dbReference type="Pfam" id="PF00440">
    <property type="entry name" value="TetR_N"/>
    <property type="match status" value="1"/>
</dbReference>
<gene>
    <name evidence="4" type="ORF">SAMN04488036_101117</name>
</gene>
<sequence length="222" mass="24683">MQQDFLQEKQRQRAPSARALATRSKILNAAEQVFARHGFDAASMREIAQEAGVQVALVTHHGGSKEELFWRVVARRADELSQARVDALEARRFRGPLSVSAIMECHFGPYLEKAETGGAGWFAYARLVAMVSADTRWRDLAAVCFDPTAQLFVEEIARLYPETPPRAIAASFVYSVSALIALLTTEWRMQALGDERESLADRFDELITFCTAGITATVQQDS</sequence>
<dbReference type="EMBL" id="FOSZ01000001">
    <property type="protein sequence ID" value="SFK50352.1"/>
    <property type="molecule type" value="Genomic_DNA"/>
</dbReference>
<reference evidence="5" key="1">
    <citation type="submission" date="2016-10" db="EMBL/GenBank/DDBJ databases">
        <authorList>
            <person name="Varghese N."/>
            <person name="Submissions S."/>
        </authorList>
    </citation>
    <scope>NUCLEOTIDE SEQUENCE [LARGE SCALE GENOMIC DNA]</scope>
    <source>
        <strain evidence="5">DSM 28453</strain>
    </source>
</reference>
<accession>A0A1I4A1V5</accession>
<protein>
    <submittedName>
        <fullName evidence="4">Transcriptional regulator, TetR family</fullName>
    </submittedName>
</protein>
<evidence type="ECO:0000256" key="1">
    <source>
        <dbReference type="ARBA" id="ARBA00023125"/>
    </source>
</evidence>
<dbReference type="PRINTS" id="PR00455">
    <property type="entry name" value="HTHTETR"/>
</dbReference>
<dbReference type="Gene3D" id="1.10.357.10">
    <property type="entry name" value="Tetracycline Repressor, domain 2"/>
    <property type="match status" value="1"/>
</dbReference>
<dbReference type="PANTHER" id="PTHR30055:SF235">
    <property type="entry name" value="TRANSCRIPTIONAL REGULATORY PROTEIN"/>
    <property type="match status" value="1"/>
</dbReference>
<proteinExistence type="predicted"/>
<keyword evidence="5" id="KW-1185">Reference proteome</keyword>
<evidence type="ECO:0000313" key="5">
    <source>
        <dbReference type="Proteomes" id="UP000198851"/>
    </source>
</evidence>
<dbReference type="GO" id="GO:0003700">
    <property type="term" value="F:DNA-binding transcription factor activity"/>
    <property type="evidence" value="ECO:0007669"/>
    <property type="project" value="TreeGrafter"/>
</dbReference>
<evidence type="ECO:0000256" key="2">
    <source>
        <dbReference type="PROSITE-ProRule" id="PRU00335"/>
    </source>
</evidence>
<dbReference type="AlphaFoldDB" id="A0A1I4A1V5"/>
<dbReference type="SUPFAM" id="SSF48498">
    <property type="entry name" value="Tetracyclin repressor-like, C-terminal domain"/>
    <property type="match status" value="1"/>
</dbReference>
<dbReference type="PANTHER" id="PTHR30055">
    <property type="entry name" value="HTH-TYPE TRANSCRIPTIONAL REGULATOR RUTR"/>
    <property type="match status" value="1"/>
</dbReference>
<dbReference type="STRING" id="1280847.SAMN04488036_101117"/>
<dbReference type="InterPro" id="IPR041586">
    <property type="entry name" value="PsrA_TetR_C"/>
</dbReference>
<dbReference type="InterPro" id="IPR001647">
    <property type="entry name" value="HTH_TetR"/>
</dbReference>
<name>A0A1I4A1V5_9RHOB</name>
<dbReference type="InterPro" id="IPR050109">
    <property type="entry name" value="HTH-type_TetR-like_transc_reg"/>
</dbReference>
<organism evidence="4 5">
    <name type="scientific">Shimia haliotis</name>
    <dbReference type="NCBI Taxonomy" id="1280847"/>
    <lineage>
        <taxon>Bacteria</taxon>
        <taxon>Pseudomonadati</taxon>
        <taxon>Pseudomonadota</taxon>
        <taxon>Alphaproteobacteria</taxon>
        <taxon>Rhodobacterales</taxon>
        <taxon>Roseobacteraceae</taxon>
    </lineage>
</organism>
<evidence type="ECO:0000259" key="3">
    <source>
        <dbReference type="PROSITE" id="PS50977"/>
    </source>
</evidence>
<feature type="domain" description="HTH tetR-type" evidence="3">
    <location>
        <begin position="20"/>
        <end position="80"/>
    </location>
</feature>
<dbReference type="Proteomes" id="UP000198851">
    <property type="component" value="Unassembled WGS sequence"/>
</dbReference>
<dbReference type="GO" id="GO:0000976">
    <property type="term" value="F:transcription cis-regulatory region binding"/>
    <property type="evidence" value="ECO:0007669"/>
    <property type="project" value="TreeGrafter"/>
</dbReference>
<keyword evidence="1 2" id="KW-0238">DNA-binding</keyword>